<evidence type="ECO:0000259" key="11">
    <source>
        <dbReference type="Pfam" id="PF00561"/>
    </source>
</evidence>
<keyword evidence="13" id="KW-1185">Reference proteome</keyword>
<evidence type="ECO:0000256" key="9">
    <source>
        <dbReference type="PIRSR" id="PIRSR006431-1"/>
    </source>
</evidence>
<evidence type="ECO:0000256" key="3">
    <source>
        <dbReference type="ARBA" id="ARBA00010088"/>
    </source>
</evidence>
<comment type="similarity">
    <text evidence="3 8 10">Belongs to the peptidase S33 family.</text>
</comment>
<dbReference type="GO" id="GO:0004177">
    <property type="term" value="F:aminopeptidase activity"/>
    <property type="evidence" value="ECO:0007669"/>
    <property type="project" value="UniProtKB-UniRule"/>
</dbReference>
<dbReference type="PIRSF" id="PIRSF006431">
    <property type="entry name" value="Pept_S33"/>
    <property type="match status" value="1"/>
</dbReference>
<evidence type="ECO:0000256" key="5">
    <source>
        <dbReference type="ARBA" id="ARBA00022490"/>
    </source>
</evidence>
<evidence type="ECO:0000256" key="7">
    <source>
        <dbReference type="ARBA" id="ARBA00022801"/>
    </source>
</evidence>
<organism evidence="12 13">
    <name type="scientific">Halosaccharopolyspora lacisalsi</name>
    <dbReference type="NCBI Taxonomy" id="1000566"/>
    <lineage>
        <taxon>Bacteria</taxon>
        <taxon>Bacillati</taxon>
        <taxon>Actinomycetota</taxon>
        <taxon>Actinomycetes</taxon>
        <taxon>Pseudonocardiales</taxon>
        <taxon>Pseudonocardiaceae</taxon>
        <taxon>Halosaccharopolyspora</taxon>
    </lineage>
</organism>
<feature type="active site" description="Nucleophile" evidence="9">
    <location>
        <position position="120"/>
    </location>
</feature>
<dbReference type="NCBIfam" id="TIGR01249">
    <property type="entry name" value="pro_imino_pep_1"/>
    <property type="match status" value="1"/>
</dbReference>
<protein>
    <recommendedName>
        <fullName evidence="8 10">Proline iminopeptidase</fullName>
        <shortName evidence="8">PIP</shortName>
        <ecNumber evidence="8 10">3.4.11.5</ecNumber>
    </recommendedName>
    <alternativeName>
        <fullName evidence="8">Prolyl aminopeptidase</fullName>
    </alternativeName>
</protein>
<evidence type="ECO:0000256" key="4">
    <source>
        <dbReference type="ARBA" id="ARBA00022438"/>
    </source>
</evidence>
<proteinExistence type="inferred from homology"/>
<dbReference type="Pfam" id="PF00561">
    <property type="entry name" value="Abhydrolase_1"/>
    <property type="match status" value="1"/>
</dbReference>
<dbReference type="GO" id="GO:0005737">
    <property type="term" value="C:cytoplasm"/>
    <property type="evidence" value="ECO:0007669"/>
    <property type="project" value="UniProtKB-SubCell"/>
</dbReference>
<evidence type="ECO:0000256" key="6">
    <source>
        <dbReference type="ARBA" id="ARBA00022670"/>
    </source>
</evidence>
<dbReference type="InterPro" id="IPR005944">
    <property type="entry name" value="Pro_iminopeptidase"/>
</dbReference>
<sequence>MMLGYMEDRYPDIEPYEFGLLEVTDGHVLYWETVGDPAGTPAVYLHGGPGSGSTHGARRHFDPGGFRAVLFDQRGCGRSRPLASEPDAELSTNTTAHLVADIERLREHLGIDRWIVVGISWGVTLGLVYAQHHPERVLAMVLGAVTAGTRREIDWITRDMGRVFPREWERFVAAVPANERNKDLCAAYARLLASPDLHTREEAARQWCAWEDTHVSLMPGWTPNPRYEDTAFRMIFARLVTHYWSHGCFLADDQVLNAMDRLSDIPAVLIHGRFDVSGPLDTAWQLHRAWPGSQLVVVDDAGHGGGSFTSELIAALDSFHTLNLPR</sequence>
<dbReference type="InterPro" id="IPR029058">
    <property type="entry name" value="AB_hydrolase_fold"/>
</dbReference>
<evidence type="ECO:0000313" key="12">
    <source>
        <dbReference type="EMBL" id="MBA8823933.1"/>
    </source>
</evidence>
<evidence type="ECO:0000256" key="1">
    <source>
        <dbReference type="ARBA" id="ARBA00001585"/>
    </source>
</evidence>
<dbReference type="SUPFAM" id="SSF53474">
    <property type="entry name" value="alpha/beta-Hydrolases"/>
    <property type="match status" value="1"/>
</dbReference>
<comment type="caution">
    <text evidence="12">The sequence shown here is derived from an EMBL/GenBank/DDBJ whole genome shotgun (WGS) entry which is preliminary data.</text>
</comment>
<keyword evidence="7 8" id="KW-0378">Hydrolase</keyword>
<dbReference type="AlphaFoldDB" id="A0A839DS77"/>
<feature type="active site" description="Proton donor" evidence="9">
    <location>
        <position position="303"/>
    </location>
</feature>
<accession>A0A839DS77</accession>
<keyword evidence="5 8" id="KW-0963">Cytoplasm</keyword>
<keyword evidence="6 8" id="KW-0645">Protease</keyword>
<evidence type="ECO:0000256" key="8">
    <source>
        <dbReference type="PIRNR" id="PIRNR006431"/>
    </source>
</evidence>
<comment type="catalytic activity">
    <reaction evidence="1 8 10">
        <text>Release of N-terminal proline from a peptide.</text>
        <dbReference type="EC" id="3.4.11.5"/>
    </reaction>
</comment>
<evidence type="ECO:0000256" key="2">
    <source>
        <dbReference type="ARBA" id="ARBA00004496"/>
    </source>
</evidence>
<dbReference type="EC" id="3.4.11.5" evidence="8 10"/>
<dbReference type="GO" id="GO:0006508">
    <property type="term" value="P:proteolysis"/>
    <property type="evidence" value="ECO:0007669"/>
    <property type="project" value="UniProtKB-KW"/>
</dbReference>
<dbReference type="PANTHER" id="PTHR43722:SF1">
    <property type="entry name" value="PROLINE IMINOPEPTIDASE"/>
    <property type="match status" value="1"/>
</dbReference>
<dbReference type="InterPro" id="IPR002410">
    <property type="entry name" value="Peptidase_S33"/>
</dbReference>
<gene>
    <name evidence="12" type="ORF">FHX42_001262</name>
</gene>
<feature type="active site" evidence="9">
    <location>
        <position position="275"/>
    </location>
</feature>
<dbReference type="PRINTS" id="PR00793">
    <property type="entry name" value="PROAMNOPTASE"/>
</dbReference>
<dbReference type="InterPro" id="IPR000073">
    <property type="entry name" value="AB_hydrolase_1"/>
</dbReference>
<dbReference type="EMBL" id="JACGWZ010000001">
    <property type="protein sequence ID" value="MBA8823933.1"/>
    <property type="molecule type" value="Genomic_DNA"/>
</dbReference>
<name>A0A839DS77_9PSEU</name>
<reference evidence="12 13" key="1">
    <citation type="submission" date="2020-07" db="EMBL/GenBank/DDBJ databases">
        <title>Sequencing the genomes of 1000 actinobacteria strains.</title>
        <authorList>
            <person name="Klenk H.-P."/>
        </authorList>
    </citation>
    <scope>NUCLEOTIDE SEQUENCE [LARGE SCALE GENOMIC DNA]</scope>
    <source>
        <strain evidence="12 13">DSM 45975</strain>
    </source>
</reference>
<dbReference type="Proteomes" id="UP000569329">
    <property type="component" value="Unassembled WGS sequence"/>
</dbReference>
<dbReference type="Gene3D" id="3.40.50.1820">
    <property type="entry name" value="alpha/beta hydrolase"/>
    <property type="match status" value="1"/>
</dbReference>
<comment type="subcellular location">
    <subcellularLocation>
        <location evidence="2 8">Cytoplasm</location>
    </subcellularLocation>
</comment>
<dbReference type="PANTHER" id="PTHR43722">
    <property type="entry name" value="PROLINE IMINOPEPTIDASE"/>
    <property type="match status" value="1"/>
</dbReference>
<keyword evidence="4 8" id="KW-0031">Aminopeptidase</keyword>
<evidence type="ECO:0000313" key="13">
    <source>
        <dbReference type="Proteomes" id="UP000569329"/>
    </source>
</evidence>
<evidence type="ECO:0000256" key="10">
    <source>
        <dbReference type="RuleBase" id="RU003421"/>
    </source>
</evidence>
<feature type="domain" description="AB hydrolase-1" evidence="11">
    <location>
        <begin position="43"/>
        <end position="303"/>
    </location>
</feature>